<feature type="region of interest" description="Disordered" evidence="8">
    <location>
        <begin position="262"/>
        <end position="378"/>
    </location>
</feature>
<feature type="transmembrane region" description="Helical" evidence="9">
    <location>
        <begin position="87"/>
        <end position="108"/>
    </location>
</feature>
<feature type="transmembrane region" description="Helical" evidence="9">
    <location>
        <begin position="210"/>
        <end position="227"/>
    </location>
</feature>
<feature type="compositionally biased region" description="Low complexity" evidence="8">
    <location>
        <begin position="324"/>
        <end position="342"/>
    </location>
</feature>
<dbReference type="InterPro" id="IPR056785">
    <property type="entry name" value="YkcA/B-like_C"/>
</dbReference>
<feature type="region of interest" description="Disordered" evidence="8">
    <location>
        <begin position="707"/>
        <end position="760"/>
    </location>
</feature>
<keyword evidence="5 9" id="KW-0812">Transmembrane</keyword>
<feature type="transmembrane region" description="Helical" evidence="9">
    <location>
        <begin position="515"/>
        <end position="540"/>
    </location>
</feature>
<evidence type="ECO:0000256" key="8">
    <source>
        <dbReference type="SAM" id="MobiDB-lite"/>
    </source>
</evidence>
<dbReference type="InterPro" id="IPR038731">
    <property type="entry name" value="RgtA/B/C-like"/>
</dbReference>
<feature type="transmembrane region" description="Helical" evidence="9">
    <location>
        <begin position="429"/>
        <end position="447"/>
    </location>
</feature>
<evidence type="ECO:0000313" key="12">
    <source>
        <dbReference type="EMBL" id="MCC9294296.1"/>
    </source>
</evidence>
<evidence type="ECO:0000259" key="10">
    <source>
        <dbReference type="Pfam" id="PF13231"/>
    </source>
</evidence>
<keyword evidence="4" id="KW-0808">Transferase</keyword>
<dbReference type="EMBL" id="JAJJPB010000004">
    <property type="protein sequence ID" value="MCC9294296.1"/>
    <property type="molecule type" value="Genomic_DNA"/>
</dbReference>
<evidence type="ECO:0000256" key="9">
    <source>
        <dbReference type="SAM" id="Phobius"/>
    </source>
</evidence>
<evidence type="ECO:0000256" key="3">
    <source>
        <dbReference type="ARBA" id="ARBA00022676"/>
    </source>
</evidence>
<comment type="caution">
    <text evidence="12">The sequence shown here is derived from an EMBL/GenBank/DDBJ whole genome shotgun (WGS) entry which is preliminary data.</text>
</comment>
<evidence type="ECO:0000256" key="1">
    <source>
        <dbReference type="ARBA" id="ARBA00004651"/>
    </source>
</evidence>
<feature type="transmembrane region" description="Helical" evidence="9">
    <location>
        <begin position="138"/>
        <end position="155"/>
    </location>
</feature>
<dbReference type="PANTHER" id="PTHR33908">
    <property type="entry name" value="MANNOSYLTRANSFERASE YKCB-RELATED"/>
    <property type="match status" value="1"/>
</dbReference>
<organism evidence="12 13">
    <name type="scientific">Clostridium aromativorans</name>
    <dbReference type="NCBI Taxonomy" id="2836848"/>
    <lineage>
        <taxon>Bacteria</taxon>
        <taxon>Bacillati</taxon>
        <taxon>Bacillota</taxon>
        <taxon>Clostridia</taxon>
        <taxon>Eubacteriales</taxon>
        <taxon>Clostridiaceae</taxon>
        <taxon>Clostridium</taxon>
    </lineage>
</organism>
<feature type="domain" description="Putative mannosyltransferase YkcA/B-like C-terminal" evidence="11">
    <location>
        <begin position="620"/>
        <end position="703"/>
    </location>
</feature>
<dbReference type="InterPro" id="IPR050297">
    <property type="entry name" value="LipidA_mod_glycosyltrf_83"/>
</dbReference>
<feature type="compositionally biased region" description="Gly residues" evidence="8">
    <location>
        <begin position="300"/>
        <end position="323"/>
    </location>
</feature>
<keyword evidence="7 9" id="KW-0472">Membrane</keyword>
<keyword evidence="6 9" id="KW-1133">Transmembrane helix</keyword>
<feature type="transmembrane region" description="Helical" evidence="9">
    <location>
        <begin position="488"/>
        <end position="509"/>
    </location>
</feature>
<evidence type="ECO:0000313" key="13">
    <source>
        <dbReference type="Proteomes" id="UP001165422"/>
    </source>
</evidence>
<keyword evidence="3" id="KW-0328">Glycosyltransferase</keyword>
<accession>A0ABS8N3A4</accession>
<gene>
    <name evidence="12" type="ORF">LN736_05340</name>
</gene>
<feature type="compositionally biased region" description="Gly residues" evidence="8">
    <location>
        <begin position="265"/>
        <end position="276"/>
    </location>
</feature>
<dbReference type="PANTHER" id="PTHR33908:SF3">
    <property type="entry name" value="UNDECAPRENYL PHOSPHATE-ALPHA-4-AMINO-4-DEOXY-L-ARABINOSE ARABINOSYL TRANSFERASE"/>
    <property type="match status" value="1"/>
</dbReference>
<dbReference type="Proteomes" id="UP001165422">
    <property type="component" value="Unassembled WGS sequence"/>
</dbReference>
<feature type="compositionally biased region" description="Polar residues" evidence="8">
    <location>
        <begin position="285"/>
        <end position="296"/>
    </location>
</feature>
<feature type="transmembrane region" description="Helical" evidence="9">
    <location>
        <begin position="115"/>
        <end position="132"/>
    </location>
</feature>
<name>A0ABS8N3A4_9CLOT</name>
<keyword evidence="13" id="KW-1185">Reference proteome</keyword>
<evidence type="ECO:0000256" key="2">
    <source>
        <dbReference type="ARBA" id="ARBA00022475"/>
    </source>
</evidence>
<comment type="subcellular location">
    <subcellularLocation>
        <location evidence="1">Cell membrane</location>
        <topology evidence="1">Multi-pass membrane protein</topology>
    </subcellularLocation>
</comment>
<feature type="compositionally biased region" description="Gly residues" evidence="8">
    <location>
        <begin position="364"/>
        <end position="378"/>
    </location>
</feature>
<evidence type="ECO:0000259" key="11">
    <source>
        <dbReference type="Pfam" id="PF24878"/>
    </source>
</evidence>
<feature type="transmembrane region" description="Helical" evidence="9">
    <location>
        <begin position="552"/>
        <end position="572"/>
    </location>
</feature>
<feature type="transmembrane region" description="Helical" evidence="9">
    <location>
        <begin position="453"/>
        <end position="476"/>
    </location>
</feature>
<dbReference type="RefSeq" id="WP_229981144.1">
    <property type="nucleotide sequence ID" value="NZ_JAJJPB010000004.1"/>
</dbReference>
<sequence>MKKIEFTKEKLALFEVMAVSAVLNFANLGVEGYGNEYYAAGVKSMLVNFKNFFFVASDPGGFVSIDKPPLGFWIQTLSAKIFGFSGWSILLPQALAGVISVGILYYMVKRSFGKAAAFISALCLAITPVFVATSRNNTVDNLLVMTLLLACMFLSRAAEKGRFKYLLISLVLVGVGFNIKMLQAYMVIPALYITYLISAAAPLKKRLKHLVISTVVLAVVSFFWAVVVDLVPAQNRPFVGSSTNNTVMELIFGHNGLERLSSSSGGMGGGPGGNRQGGNMAYFQRNRNSSDTQNVTSGANGSGQGGGMMQAPGGFPGGSGGSSQGSSQQNGSSQGGSSQKNGVNPAQMPQGAGQNGEGMQQRRGNGGPGGNGGLSGNFGGQTEAGITRLFSKNVLSDQIVWFLPLSILGFIAAAIVEKLRFPFDNRRKLDLALWMLWLLPEFIYFSYTKGLFHQYYLTMMAPPAAALSGIGLVSMWKLYRQEGGIKAWLLPISFIVEGALHLMMLSYFYSSIPAAAKGMIIAAAVLSFASSVLLVIYRIIKKHDLNLGRNINFAKVLASLAFVGILVTPFLGSAAAVTHGVNGSMPAAGLELLSNTGSGNFRMGTAGGNNSRYSSENKKLIEFLDSHVKNERYALVASSSNAAAGMIIESGKSIMPLGGFSGSDKILSLNQFKELVKKGEIRYVLTGGMGRDSQDIMSWVQKNGKLVPESQWKNTTSTDTNETGEAREDSSAENENLGKNGFGGMEMNSQQLYDLKGTVK</sequence>
<evidence type="ECO:0000256" key="5">
    <source>
        <dbReference type="ARBA" id="ARBA00022692"/>
    </source>
</evidence>
<keyword evidence="2" id="KW-1003">Cell membrane</keyword>
<evidence type="ECO:0000256" key="4">
    <source>
        <dbReference type="ARBA" id="ARBA00022679"/>
    </source>
</evidence>
<dbReference type="Pfam" id="PF24878">
    <property type="entry name" value="YkcB_C"/>
    <property type="match status" value="1"/>
</dbReference>
<feature type="transmembrane region" description="Helical" evidence="9">
    <location>
        <begin position="399"/>
        <end position="417"/>
    </location>
</feature>
<dbReference type="Pfam" id="PF13231">
    <property type="entry name" value="PMT_2"/>
    <property type="match status" value="1"/>
</dbReference>
<proteinExistence type="predicted"/>
<feature type="compositionally biased region" description="Polar residues" evidence="8">
    <location>
        <begin position="711"/>
        <end position="723"/>
    </location>
</feature>
<reference evidence="12" key="1">
    <citation type="submission" date="2021-11" db="EMBL/GenBank/DDBJ databases">
        <authorList>
            <person name="Qingchun L."/>
            <person name="Dong Z."/>
            <person name="Zongwei Q."/>
            <person name="Jia Z."/>
            <person name="Duotao L."/>
        </authorList>
    </citation>
    <scope>NUCLEOTIDE SEQUENCE</scope>
    <source>
        <strain evidence="12">WLY-B-L2</strain>
    </source>
</reference>
<feature type="transmembrane region" description="Helical" evidence="9">
    <location>
        <begin position="185"/>
        <end position="203"/>
    </location>
</feature>
<evidence type="ECO:0000256" key="6">
    <source>
        <dbReference type="ARBA" id="ARBA00022989"/>
    </source>
</evidence>
<feature type="domain" description="Glycosyltransferase RgtA/B/C/D-like" evidence="10">
    <location>
        <begin position="66"/>
        <end position="224"/>
    </location>
</feature>
<evidence type="ECO:0000256" key="7">
    <source>
        <dbReference type="ARBA" id="ARBA00023136"/>
    </source>
</evidence>
<protein>
    <submittedName>
        <fullName evidence="12">Glycosyltransferase family 39 protein</fullName>
    </submittedName>
</protein>